<dbReference type="PANTHER" id="PTHR22115:SF4">
    <property type="entry name" value="COILED-COIL DOMAIN-CONTAINING PROTEIN"/>
    <property type="match status" value="1"/>
</dbReference>
<dbReference type="InterPro" id="IPR039303">
    <property type="entry name" value="CCDC50"/>
</dbReference>
<evidence type="ECO:0000259" key="4">
    <source>
        <dbReference type="Pfam" id="PF15295"/>
    </source>
</evidence>
<reference evidence="5" key="1">
    <citation type="submission" date="2013-04" db="EMBL/GenBank/DDBJ databases">
        <authorList>
            <person name="Qu J."/>
            <person name="Murali S.C."/>
            <person name="Bandaranaike D."/>
            <person name="Bellair M."/>
            <person name="Blankenburg K."/>
            <person name="Chao H."/>
            <person name="Dinh H."/>
            <person name="Doddapaneni H."/>
            <person name="Downs B."/>
            <person name="Dugan-Rocha S."/>
            <person name="Elkadiri S."/>
            <person name="Gnanaolivu R.D."/>
            <person name="Hernandez B."/>
            <person name="Javaid M."/>
            <person name="Jayaseelan J.C."/>
            <person name="Lee S."/>
            <person name="Li M."/>
            <person name="Ming W."/>
            <person name="Munidasa M."/>
            <person name="Muniz J."/>
            <person name="Nguyen L."/>
            <person name="Ongeri F."/>
            <person name="Osuji N."/>
            <person name="Pu L.-L."/>
            <person name="Puazo M."/>
            <person name="Qu C."/>
            <person name="Quiroz J."/>
            <person name="Raj R."/>
            <person name="Weissenberger G."/>
            <person name="Xin Y."/>
            <person name="Zou X."/>
            <person name="Han Y."/>
            <person name="Richards S."/>
            <person name="Worley K."/>
            <person name="Muzny D."/>
            <person name="Gibbs R."/>
        </authorList>
    </citation>
    <scope>NUCLEOTIDE SEQUENCE</scope>
    <source>
        <strain evidence="5">Sampled in the wild</strain>
    </source>
</reference>
<dbReference type="PANTHER" id="PTHR22115">
    <property type="entry name" value="C3ORF6 PROTEIN-RELATED"/>
    <property type="match status" value="1"/>
</dbReference>
<keyword evidence="1 2" id="KW-0175">Coiled coil</keyword>
<organism evidence="5 6">
    <name type="scientific">Ladona fulva</name>
    <name type="common">Scarce chaser dragonfly</name>
    <name type="synonym">Libellula fulva</name>
    <dbReference type="NCBI Taxonomy" id="123851"/>
    <lineage>
        <taxon>Eukaryota</taxon>
        <taxon>Metazoa</taxon>
        <taxon>Ecdysozoa</taxon>
        <taxon>Arthropoda</taxon>
        <taxon>Hexapoda</taxon>
        <taxon>Insecta</taxon>
        <taxon>Pterygota</taxon>
        <taxon>Palaeoptera</taxon>
        <taxon>Odonata</taxon>
        <taxon>Epiprocta</taxon>
        <taxon>Anisoptera</taxon>
        <taxon>Libelluloidea</taxon>
        <taxon>Libellulidae</taxon>
        <taxon>Ladona</taxon>
    </lineage>
</organism>
<evidence type="ECO:0000256" key="3">
    <source>
        <dbReference type="SAM" id="MobiDB-lite"/>
    </source>
</evidence>
<comment type="caution">
    <text evidence="5">The sequence shown here is derived from an EMBL/GenBank/DDBJ whole genome shotgun (WGS) entry which is preliminary data.</text>
</comment>
<feature type="domain" description="Coiled-coil" evidence="4">
    <location>
        <begin position="3"/>
        <end position="65"/>
    </location>
</feature>
<proteinExistence type="predicted"/>
<protein>
    <recommendedName>
        <fullName evidence="4">Coiled-coil domain-containing protein</fullName>
    </recommendedName>
</protein>
<feature type="region of interest" description="Disordered" evidence="3">
    <location>
        <begin position="394"/>
        <end position="480"/>
    </location>
</feature>
<evidence type="ECO:0000313" key="6">
    <source>
        <dbReference type="Proteomes" id="UP000792457"/>
    </source>
</evidence>
<evidence type="ECO:0000313" key="5">
    <source>
        <dbReference type="EMBL" id="KAG8236906.1"/>
    </source>
</evidence>
<evidence type="ECO:0000256" key="1">
    <source>
        <dbReference type="ARBA" id="ARBA00023054"/>
    </source>
</evidence>
<feature type="compositionally biased region" description="Basic residues" evidence="3">
    <location>
        <begin position="251"/>
        <end position="266"/>
    </location>
</feature>
<keyword evidence="6" id="KW-1185">Reference proteome</keyword>
<dbReference type="OrthoDB" id="9994767at2759"/>
<dbReference type="AlphaFoldDB" id="A0A8K0KND4"/>
<dbReference type="InterPro" id="IPR029311">
    <property type="entry name" value="CCDC50_N"/>
</dbReference>
<name>A0A8K0KND4_LADFU</name>
<dbReference type="Proteomes" id="UP000792457">
    <property type="component" value="Unassembled WGS sequence"/>
</dbReference>
<sequence>MEEAAIMQALHEQMLHRQEEIDKQLAQQIAEKIEREEWSRRRAVEERDKEIAQQLQEKERIRLERLRDERERVELVQGANGPLVIPESSPDVDSLPRPPLLPHHVIHQQHSSPVQRAVHYSPKGVPSHSNHLAYTDEDITTELGAMDLGAGARCHGHYPPRESAEFYQSGSSSLVDEQLEFSLNNIAVANSEEARRMQEEQDAELARLLQEQEGKRGGGKFAMDPLDRDRLLAVEAQDRELARMLQERERAKARRARERGKQRALLKKQQQLREQQMLEGTPVDGNEDDEEPEYGTVVSNGTDNEGEDQPKGTLEQRLPASHGPGGSGGRADRPTDLDLTGSKGRRSSTGVKAKPRQRFPDPEAIEVLPPVGLADSPSIGSSRCANIAMAIDPTYPRRANPASPPSPAVSSLSRGSSPAVASGICSGSASSSPGISLPPPDFEEDDSPAPPYMPIQGQRRTSSLEKKGKKGKQKDGCRQQ</sequence>
<feature type="region of interest" description="Disordered" evidence="3">
    <location>
        <begin position="251"/>
        <end position="380"/>
    </location>
</feature>
<gene>
    <name evidence="5" type="ORF">J437_LFUL015232</name>
</gene>
<feature type="coiled-coil region" evidence="2">
    <location>
        <begin position="16"/>
        <end position="76"/>
    </location>
</feature>
<feature type="compositionally biased region" description="Low complexity" evidence="3">
    <location>
        <begin position="421"/>
        <end position="435"/>
    </location>
</feature>
<dbReference type="EMBL" id="KZ309092">
    <property type="protein sequence ID" value="KAG8236906.1"/>
    <property type="molecule type" value="Genomic_DNA"/>
</dbReference>
<evidence type="ECO:0000256" key="2">
    <source>
        <dbReference type="SAM" id="Coils"/>
    </source>
</evidence>
<accession>A0A8K0KND4</accession>
<reference evidence="5" key="2">
    <citation type="submission" date="2017-10" db="EMBL/GenBank/DDBJ databases">
        <title>Ladona fulva Genome sequencing and assembly.</title>
        <authorList>
            <person name="Murali S."/>
            <person name="Richards S."/>
            <person name="Bandaranaike D."/>
            <person name="Bellair M."/>
            <person name="Blankenburg K."/>
            <person name="Chao H."/>
            <person name="Dinh H."/>
            <person name="Doddapaneni H."/>
            <person name="Dugan-Rocha S."/>
            <person name="Elkadiri S."/>
            <person name="Gnanaolivu R."/>
            <person name="Hernandez B."/>
            <person name="Skinner E."/>
            <person name="Javaid M."/>
            <person name="Lee S."/>
            <person name="Li M."/>
            <person name="Ming W."/>
            <person name="Munidasa M."/>
            <person name="Muniz J."/>
            <person name="Nguyen L."/>
            <person name="Hughes D."/>
            <person name="Osuji N."/>
            <person name="Pu L.-L."/>
            <person name="Puazo M."/>
            <person name="Qu C."/>
            <person name="Quiroz J."/>
            <person name="Raj R."/>
            <person name="Weissenberger G."/>
            <person name="Xin Y."/>
            <person name="Zou X."/>
            <person name="Han Y."/>
            <person name="Worley K."/>
            <person name="Muzny D."/>
            <person name="Gibbs R."/>
        </authorList>
    </citation>
    <scope>NUCLEOTIDE SEQUENCE</scope>
    <source>
        <strain evidence="5">Sampled in the wild</strain>
    </source>
</reference>
<dbReference type="Pfam" id="PF15295">
    <property type="entry name" value="CCDC50_N"/>
    <property type="match status" value="1"/>
</dbReference>